<feature type="transmembrane region" description="Helical" evidence="1">
    <location>
        <begin position="32"/>
        <end position="51"/>
    </location>
</feature>
<feature type="transmembrane region" description="Helical" evidence="1">
    <location>
        <begin position="160"/>
        <end position="179"/>
    </location>
</feature>
<name>A0A918F6F8_AGRME</name>
<organism evidence="2 3">
    <name type="scientific">Agromyces mediolanus</name>
    <name type="common">Corynebacterium mediolanum</name>
    <dbReference type="NCBI Taxonomy" id="41986"/>
    <lineage>
        <taxon>Bacteria</taxon>
        <taxon>Bacillati</taxon>
        <taxon>Actinomycetota</taxon>
        <taxon>Actinomycetes</taxon>
        <taxon>Micrococcales</taxon>
        <taxon>Microbacteriaceae</taxon>
        <taxon>Agromyces</taxon>
    </lineage>
</organism>
<keyword evidence="3" id="KW-1185">Reference proteome</keyword>
<comment type="caution">
    <text evidence="2">The sequence shown here is derived from an EMBL/GenBank/DDBJ whole genome shotgun (WGS) entry which is preliminary data.</text>
</comment>
<protein>
    <recommendedName>
        <fullName evidence="4">Integral membrane protein</fullName>
    </recommendedName>
</protein>
<dbReference type="Proteomes" id="UP000610303">
    <property type="component" value="Unassembled WGS sequence"/>
</dbReference>
<feature type="transmembrane region" description="Helical" evidence="1">
    <location>
        <begin position="129"/>
        <end position="148"/>
    </location>
</feature>
<feature type="transmembrane region" description="Helical" evidence="1">
    <location>
        <begin position="57"/>
        <end position="82"/>
    </location>
</feature>
<dbReference type="AlphaFoldDB" id="A0A918F6F8"/>
<sequence length="180" mass="18907">MPASTPAPAAGRPTPESPTSRILRASFATEEAVYGVILVAGLIAVSGVHGATSFTVFATVMITVVVFWLAHLYAGTVAGHGLAHDRIVGIRESFRAAFRRSLGLLLSALIPSSILLLGTARVIDDRATIWVALWTCVAVLAVLGFIAFQRRGAPWPIRVLGSLTTAAFGVVIIVAKALIH</sequence>
<proteinExistence type="predicted"/>
<evidence type="ECO:0000313" key="3">
    <source>
        <dbReference type="Proteomes" id="UP000610303"/>
    </source>
</evidence>
<keyword evidence="1" id="KW-0812">Transmembrane</keyword>
<gene>
    <name evidence="2" type="ORF">GCM10010196_01940</name>
</gene>
<dbReference type="RefSeq" id="WP_229781475.1">
    <property type="nucleotide sequence ID" value="NZ_BMRJ01000001.1"/>
</dbReference>
<reference evidence="2" key="2">
    <citation type="submission" date="2020-09" db="EMBL/GenBank/DDBJ databases">
        <authorList>
            <person name="Sun Q."/>
            <person name="Ohkuma M."/>
        </authorList>
    </citation>
    <scope>NUCLEOTIDE SEQUENCE</scope>
    <source>
        <strain evidence="2">JCM 3346</strain>
    </source>
</reference>
<dbReference type="EMBL" id="BMRJ01000001">
    <property type="protein sequence ID" value="GGR13002.1"/>
    <property type="molecule type" value="Genomic_DNA"/>
</dbReference>
<accession>A0A918F6F8</accession>
<evidence type="ECO:0008006" key="4">
    <source>
        <dbReference type="Google" id="ProtNLM"/>
    </source>
</evidence>
<feature type="transmembrane region" description="Helical" evidence="1">
    <location>
        <begin position="102"/>
        <end position="123"/>
    </location>
</feature>
<keyword evidence="1" id="KW-0472">Membrane</keyword>
<reference evidence="2" key="1">
    <citation type="journal article" date="2014" name="Int. J. Syst. Evol. Microbiol.">
        <title>Complete genome sequence of Corynebacterium casei LMG S-19264T (=DSM 44701T), isolated from a smear-ripened cheese.</title>
        <authorList>
            <consortium name="US DOE Joint Genome Institute (JGI-PGF)"/>
            <person name="Walter F."/>
            <person name="Albersmeier A."/>
            <person name="Kalinowski J."/>
            <person name="Ruckert C."/>
        </authorList>
    </citation>
    <scope>NUCLEOTIDE SEQUENCE</scope>
    <source>
        <strain evidence="2">JCM 3346</strain>
    </source>
</reference>
<keyword evidence="1" id="KW-1133">Transmembrane helix</keyword>
<evidence type="ECO:0000256" key="1">
    <source>
        <dbReference type="SAM" id="Phobius"/>
    </source>
</evidence>
<evidence type="ECO:0000313" key="2">
    <source>
        <dbReference type="EMBL" id="GGR13002.1"/>
    </source>
</evidence>